<organism evidence="2">
    <name type="scientific">Rheinheimera sp. BAL341</name>
    <dbReference type="NCBI Taxonomy" id="1708203"/>
    <lineage>
        <taxon>Bacteria</taxon>
        <taxon>Pseudomonadati</taxon>
        <taxon>Pseudomonadota</taxon>
        <taxon>Gammaproteobacteria</taxon>
        <taxon>Chromatiales</taxon>
        <taxon>Chromatiaceae</taxon>
        <taxon>Rheinheimera</taxon>
    </lineage>
</organism>
<dbReference type="GO" id="GO:0008168">
    <property type="term" value="F:methyltransferase activity"/>
    <property type="evidence" value="ECO:0007669"/>
    <property type="project" value="UniProtKB-KW"/>
</dbReference>
<dbReference type="GO" id="GO:0032259">
    <property type="term" value="P:methylation"/>
    <property type="evidence" value="ECO:0007669"/>
    <property type="project" value="UniProtKB-KW"/>
</dbReference>
<name>A0A486XVI7_9GAMM</name>
<dbReference type="SUPFAM" id="SSF53335">
    <property type="entry name" value="S-adenosyl-L-methionine-dependent methyltransferases"/>
    <property type="match status" value="1"/>
</dbReference>
<reference evidence="2" key="1">
    <citation type="submission" date="2019-04" db="EMBL/GenBank/DDBJ databases">
        <authorList>
            <person name="Brambilla D."/>
        </authorList>
    </citation>
    <scope>NUCLEOTIDE SEQUENCE</scope>
    <source>
        <strain evidence="2">BAL1</strain>
    </source>
</reference>
<dbReference type="AlphaFoldDB" id="A0A486XVI7"/>
<accession>A0A486XVI7</accession>
<dbReference type="Gene3D" id="3.40.50.150">
    <property type="entry name" value="Vaccinia Virus protein VP39"/>
    <property type="match status" value="1"/>
</dbReference>
<gene>
    <name evidence="2" type="ORF">BAL341_3652</name>
</gene>
<dbReference type="Pfam" id="PF13649">
    <property type="entry name" value="Methyltransf_25"/>
    <property type="match status" value="1"/>
</dbReference>
<evidence type="ECO:0000259" key="1">
    <source>
        <dbReference type="Pfam" id="PF13649"/>
    </source>
</evidence>
<dbReference type="EMBL" id="CAAJGR010000034">
    <property type="protein sequence ID" value="VHO06640.1"/>
    <property type="molecule type" value="Genomic_DNA"/>
</dbReference>
<protein>
    <submittedName>
        <fullName evidence="2">Methyltransferase</fullName>
    </submittedName>
</protein>
<sequence>MTDNVNTAIWDDLYKKRQSLLKYPDSTFVTLLHRHLSIAQHCTVLDYGFGGGANMRVMLRRGHRVTGVEISDAVIQINQQILVEEGLNATLVKTEDNALPFADNSFDAIVPWHVLGYNSVASISSVLQEFKRVLKPDGVVLATLPAFGDVSHQGAKKISDWEYVSNVVGQEGAHVLCLPDEQSVCALLSQPDARVGLMQSPLLDGQYSRHWVFSYANRK</sequence>
<dbReference type="InterPro" id="IPR041698">
    <property type="entry name" value="Methyltransf_25"/>
</dbReference>
<dbReference type="PANTHER" id="PTHR44068">
    <property type="entry name" value="ZGC:194242"/>
    <property type="match status" value="1"/>
</dbReference>
<proteinExistence type="predicted"/>
<feature type="domain" description="Methyltransferase" evidence="1">
    <location>
        <begin position="44"/>
        <end position="138"/>
    </location>
</feature>
<dbReference type="InterPro" id="IPR050447">
    <property type="entry name" value="Erg6_SMT_methyltransf"/>
</dbReference>
<dbReference type="PANTHER" id="PTHR44068:SF11">
    <property type="entry name" value="GERANYL DIPHOSPHATE 2-C-METHYLTRANSFERASE"/>
    <property type="match status" value="1"/>
</dbReference>
<dbReference type="InterPro" id="IPR029063">
    <property type="entry name" value="SAM-dependent_MTases_sf"/>
</dbReference>
<keyword evidence="2" id="KW-0489">Methyltransferase</keyword>
<keyword evidence="2" id="KW-0808">Transferase</keyword>
<evidence type="ECO:0000313" key="2">
    <source>
        <dbReference type="EMBL" id="VHO06640.1"/>
    </source>
</evidence>
<dbReference type="CDD" id="cd02440">
    <property type="entry name" value="AdoMet_MTases"/>
    <property type="match status" value="1"/>
</dbReference>